<proteinExistence type="predicted"/>
<name>A0A0A0LGL7_CUCSA</name>
<organism evidence="1 2">
    <name type="scientific">Cucumis sativus</name>
    <name type="common">Cucumber</name>
    <dbReference type="NCBI Taxonomy" id="3659"/>
    <lineage>
        <taxon>Eukaryota</taxon>
        <taxon>Viridiplantae</taxon>
        <taxon>Streptophyta</taxon>
        <taxon>Embryophyta</taxon>
        <taxon>Tracheophyta</taxon>
        <taxon>Spermatophyta</taxon>
        <taxon>Magnoliopsida</taxon>
        <taxon>eudicotyledons</taxon>
        <taxon>Gunneridae</taxon>
        <taxon>Pentapetalae</taxon>
        <taxon>rosids</taxon>
        <taxon>fabids</taxon>
        <taxon>Cucurbitales</taxon>
        <taxon>Cucurbitaceae</taxon>
        <taxon>Benincaseae</taxon>
        <taxon>Cucumis</taxon>
    </lineage>
</organism>
<accession>A0A0A0LGL7</accession>
<evidence type="ECO:0000313" key="2">
    <source>
        <dbReference type="Proteomes" id="UP000029981"/>
    </source>
</evidence>
<dbReference type="Proteomes" id="UP000029981">
    <property type="component" value="Chromosome 3"/>
</dbReference>
<reference evidence="1 2" key="4">
    <citation type="journal article" date="2011" name="BMC Genomics">
        <title>RNA-Seq improves annotation of protein-coding genes in the cucumber genome.</title>
        <authorList>
            <person name="Li Z."/>
            <person name="Zhang Z."/>
            <person name="Yan P."/>
            <person name="Huang S."/>
            <person name="Fei Z."/>
            <person name="Lin K."/>
        </authorList>
    </citation>
    <scope>NUCLEOTIDE SEQUENCE [LARGE SCALE GENOMIC DNA]</scope>
    <source>
        <strain evidence="2">cv. 9930</strain>
    </source>
</reference>
<dbReference type="Gramene" id="KGN60084">
    <property type="protein sequence ID" value="KGN60084"/>
    <property type="gene ID" value="Csa_3G876560"/>
</dbReference>
<dbReference type="AlphaFoldDB" id="A0A0A0LGL7"/>
<reference evidence="1 2" key="2">
    <citation type="journal article" date="2009" name="PLoS ONE">
        <title>An integrated genetic and cytogenetic map of the cucumber genome.</title>
        <authorList>
            <person name="Ren Y."/>
            <person name="Zhang Z."/>
            <person name="Liu J."/>
            <person name="Staub J.E."/>
            <person name="Han Y."/>
            <person name="Cheng Z."/>
            <person name="Li X."/>
            <person name="Lu J."/>
            <person name="Miao H."/>
            <person name="Kang H."/>
            <person name="Xie B."/>
            <person name="Gu X."/>
            <person name="Wang X."/>
            <person name="Du Y."/>
            <person name="Jin W."/>
            <person name="Huang S."/>
        </authorList>
    </citation>
    <scope>NUCLEOTIDE SEQUENCE [LARGE SCALE GENOMIC DNA]</scope>
    <source>
        <strain evidence="2">cv. 9930</strain>
    </source>
</reference>
<reference evidence="1 2" key="1">
    <citation type="journal article" date="2009" name="Nat. Genet.">
        <title>The genome of the cucumber, Cucumis sativus L.</title>
        <authorList>
            <person name="Huang S."/>
            <person name="Li R."/>
            <person name="Zhang Z."/>
            <person name="Li L."/>
            <person name="Gu X."/>
            <person name="Fan W."/>
            <person name="Lucas W.J."/>
            <person name="Wang X."/>
            <person name="Xie B."/>
            <person name="Ni P."/>
            <person name="Ren Y."/>
            <person name="Zhu H."/>
            <person name="Li J."/>
            <person name="Lin K."/>
            <person name="Jin W."/>
            <person name="Fei Z."/>
            <person name="Li G."/>
            <person name="Staub J."/>
            <person name="Kilian A."/>
            <person name="van der Vossen E.A."/>
            <person name="Wu Y."/>
            <person name="Guo J."/>
            <person name="He J."/>
            <person name="Jia Z."/>
            <person name="Ren Y."/>
            <person name="Tian G."/>
            <person name="Lu Y."/>
            <person name="Ruan J."/>
            <person name="Qian W."/>
            <person name="Wang M."/>
            <person name="Huang Q."/>
            <person name="Li B."/>
            <person name="Xuan Z."/>
            <person name="Cao J."/>
            <person name="Asan"/>
            <person name="Wu Z."/>
            <person name="Zhang J."/>
            <person name="Cai Q."/>
            <person name="Bai Y."/>
            <person name="Zhao B."/>
            <person name="Han Y."/>
            <person name="Li Y."/>
            <person name="Li X."/>
            <person name="Wang S."/>
            <person name="Shi Q."/>
            <person name="Liu S."/>
            <person name="Cho W.K."/>
            <person name="Kim J.Y."/>
            <person name="Xu Y."/>
            <person name="Heller-Uszynska K."/>
            <person name="Miao H."/>
            <person name="Cheng Z."/>
            <person name="Zhang S."/>
            <person name="Wu J."/>
            <person name="Yang Y."/>
            <person name="Kang H."/>
            <person name="Li M."/>
            <person name="Liang H."/>
            <person name="Ren X."/>
            <person name="Shi Z."/>
            <person name="Wen M."/>
            <person name="Jian M."/>
            <person name="Yang H."/>
            <person name="Zhang G."/>
            <person name="Yang Z."/>
            <person name="Chen R."/>
            <person name="Liu S."/>
            <person name="Li J."/>
            <person name="Ma L."/>
            <person name="Liu H."/>
            <person name="Zhou Y."/>
            <person name="Zhao J."/>
            <person name="Fang X."/>
            <person name="Li G."/>
            <person name="Fang L."/>
            <person name="Li Y."/>
            <person name="Liu D."/>
            <person name="Zheng H."/>
            <person name="Zhang Y."/>
            <person name="Qin N."/>
            <person name="Li Z."/>
            <person name="Yang G."/>
            <person name="Yang S."/>
            <person name="Bolund L."/>
            <person name="Kristiansen K."/>
            <person name="Zheng H."/>
            <person name="Li S."/>
            <person name="Zhang X."/>
            <person name="Yang H."/>
            <person name="Wang J."/>
            <person name="Sun R."/>
            <person name="Zhang B."/>
            <person name="Jiang S."/>
            <person name="Wang J."/>
            <person name="Du Y."/>
            <person name="Li S."/>
        </authorList>
    </citation>
    <scope>NUCLEOTIDE SEQUENCE [LARGE SCALE GENOMIC DNA]</scope>
    <source>
        <strain evidence="2">cv. 9930</strain>
    </source>
</reference>
<evidence type="ECO:0000313" key="1">
    <source>
        <dbReference type="EMBL" id="KGN60084.1"/>
    </source>
</evidence>
<gene>
    <name evidence="1" type="ORF">Csa_3G876560</name>
</gene>
<dbReference type="EMBL" id="CM002924">
    <property type="protein sequence ID" value="KGN60084.1"/>
    <property type="molecule type" value="Genomic_DNA"/>
</dbReference>
<sequence length="70" mass="8032">MTVILQNRRRGTGVVRNSPEIRSPIDLPSLARLRRRTTHGGAHRGLGKWGFFQLTELTRGLLLHCHPIYF</sequence>
<reference evidence="1 2" key="3">
    <citation type="journal article" date="2010" name="BMC Genomics">
        <title>Transcriptome sequencing and comparative analysis of cucumber flowers with different sex types.</title>
        <authorList>
            <person name="Guo S."/>
            <person name="Zheng Y."/>
            <person name="Joung J.G."/>
            <person name="Liu S."/>
            <person name="Zhang Z."/>
            <person name="Crasta O.R."/>
            <person name="Sobral B.W."/>
            <person name="Xu Y."/>
            <person name="Huang S."/>
            <person name="Fei Z."/>
        </authorList>
    </citation>
    <scope>NUCLEOTIDE SEQUENCE [LARGE SCALE GENOMIC DNA]</scope>
    <source>
        <strain evidence="2">cv. 9930</strain>
    </source>
</reference>
<protein>
    <submittedName>
        <fullName evidence="1">Uncharacterized protein</fullName>
    </submittedName>
</protein>
<keyword evidence="2" id="KW-1185">Reference proteome</keyword>